<evidence type="ECO:0000256" key="1">
    <source>
        <dbReference type="SAM" id="SignalP"/>
    </source>
</evidence>
<organism evidence="3">
    <name type="scientific">Ruegeria sp. PrR005</name>
    <dbReference type="NCBI Taxonomy" id="2706882"/>
    <lineage>
        <taxon>Bacteria</taxon>
        <taxon>Pseudomonadati</taxon>
        <taxon>Pseudomonadota</taxon>
        <taxon>Alphaproteobacteria</taxon>
        <taxon>Rhodobacterales</taxon>
        <taxon>Roseobacteraceae</taxon>
        <taxon>Ruegeria</taxon>
    </lineage>
</organism>
<reference evidence="3" key="1">
    <citation type="submission" date="2020-02" db="EMBL/GenBank/DDBJ databases">
        <title>Delineation of the pyrene-degrading pathway in Roseobacter clade bacteria by genomic analysis.</title>
        <authorList>
            <person name="Zhou H."/>
            <person name="Wang H."/>
        </authorList>
    </citation>
    <scope>NUCLEOTIDE SEQUENCE</scope>
    <source>
        <strain evidence="3">PrR005</strain>
    </source>
</reference>
<keyword evidence="1" id="KW-0732">Signal</keyword>
<dbReference type="Pfam" id="PF09832">
    <property type="entry name" value="DUF2059"/>
    <property type="match status" value="1"/>
</dbReference>
<comment type="caution">
    <text evidence="3">The sequence shown here is derived from an EMBL/GenBank/DDBJ whole genome shotgun (WGS) entry which is preliminary data.</text>
</comment>
<gene>
    <name evidence="3" type="ORF">G0P99_03520</name>
</gene>
<sequence length="268" mass="29820">MRVLAASVLSLALAWPAWSSEAIDRLAIAMRLDEVVEILHDEGLRYGRTLDEEMLEGTGGQVFRTQVKAIYNTDRMTDTLRDVLAERLSAEDMAAATVFFGSELGQTILELENAARRAFAEPEIEELAFETAQEMDKTRTMYRLVDEYIRLNELVPRNVRGAISADYYFYLGLADGQGTPRDDEAVLSELIGNSHETEAETRKWLYGFLLFAYSPLTNAQMQGNLDFSATGAGQAVNDALFQGFDRLYDDISYELGRAVGVALGATDL</sequence>
<protein>
    <submittedName>
        <fullName evidence="3">DUF2059 domain-containing protein</fullName>
    </submittedName>
</protein>
<name>A0A6B2NIV7_9RHOB</name>
<evidence type="ECO:0000259" key="2">
    <source>
        <dbReference type="Pfam" id="PF09832"/>
    </source>
</evidence>
<feature type="signal peptide" evidence="1">
    <location>
        <begin position="1"/>
        <end position="19"/>
    </location>
</feature>
<dbReference type="EMBL" id="JAAGOX010000005">
    <property type="protein sequence ID" value="NDW44021.1"/>
    <property type="molecule type" value="Genomic_DNA"/>
</dbReference>
<dbReference type="RefSeq" id="WP_164127774.1">
    <property type="nucleotide sequence ID" value="NZ_JAAGOX010000005.1"/>
</dbReference>
<accession>A0A6B2NIV7</accession>
<feature type="domain" description="DUF2059" evidence="2">
    <location>
        <begin position="74"/>
        <end position="129"/>
    </location>
</feature>
<dbReference type="InterPro" id="IPR018637">
    <property type="entry name" value="DUF2059"/>
</dbReference>
<evidence type="ECO:0000313" key="3">
    <source>
        <dbReference type="EMBL" id="NDW44021.1"/>
    </source>
</evidence>
<proteinExistence type="predicted"/>
<dbReference type="AlphaFoldDB" id="A0A6B2NIV7"/>
<feature type="chain" id="PRO_5025571226" evidence="1">
    <location>
        <begin position="20"/>
        <end position="268"/>
    </location>
</feature>